<dbReference type="AlphaFoldDB" id="A0A4R2JD82"/>
<dbReference type="EMBL" id="SLWS01000008">
    <property type="protein sequence ID" value="TCO54786.1"/>
    <property type="molecule type" value="Genomic_DNA"/>
</dbReference>
<dbReference type="OrthoDB" id="9905305at2"/>
<keyword evidence="2" id="KW-1185">Reference proteome</keyword>
<evidence type="ECO:0000313" key="2">
    <source>
        <dbReference type="Proteomes" id="UP000295680"/>
    </source>
</evidence>
<name>A0A4R2JD82_9PSEU</name>
<organism evidence="1 2">
    <name type="scientific">Actinocrispum wychmicini</name>
    <dbReference type="NCBI Taxonomy" id="1213861"/>
    <lineage>
        <taxon>Bacteria</taxon>
        <taxon>Bacillati</taxon>
        <taxon>Actinomycetota</taxon>
        <taxon>Actinomycetes</taxon>
        <taxon>Pseudonocardiales</taxon>
        <taxon>Pseudonocardiaceae</taxon>
        <taxon>Actinocrispum</taxon>
    </lineage>
</organism>
<evidence type="ECO:0000313" key="1">
    <source>
        <dbReference type="EMBL" id="TCO54786.1"/>
    </source>
</evidence>
<dbReference type="Proteomes" id="UP000295680">
    <property type="component" value="Unassembled WGS sequence"/>
</dbReference>
<reference evidence="1 2" key="1">
    <citation type="submission" date="2019-03" db="EMBL/GenBank/DDBJ databases">
        <title>Genomic Encyclopedia of Type Strains, Phase IV (KMG-IV): sequencing the most valuable type-strain genomes for metagenomic binning, comparative biology and taxonomic classification.</title>
        <authorList>
            <person name="Goeker M."/>
        </authorList>
    </citation>
    <scope>NUCLEOTIDE SEQUENCE [LARGE SCALE GENOMIC DNA]</scope>
    <source>
        <strain evidence="1 2">DSM 45934</strain>
    </source>
</reference>
<proteinExistence type="predicted"/>
<comment type="caution">
    <text evidence="1">The sequence shown here is derived from an EMBL/GenBank/DDBJ whole genome shotgun (WGS) entry which is preliminary data.</text>
</comment>
<sequence length="97" mass="10645">MTEIRAVFGELESAAGRIEATVGHKTDLGDKQFQFVQNARSSYFTDAGGEKLGVNQSIWAKYLDEHNQCGTQQVKGTRDSNAGYQHALTQVCNSFDA</sequence>
<gene>
    <name evidence="1" type="ORF">EV192_10874</name>
</gene>
<dbReference type="RefSeq" id="WP_132122579.1">
    <property type="nucleotide sequence ID" value="NZ_SLWS01000008.1"/>
</dbReference>
<protein>
    <submittedName>
        <fullName evidence="1">Uncharacterized protein</fullName>
    </submittedName>
</protein>
<accession>A0A4R2JD82</accession>